<accession>A0A4R2IPC3</accession>
<keyword evidence="1" id="KW-0812">Transmembrane</keyword>
<evidence type="ECO:0000256" key="1">
    <source>
        <dbReference type="SAM" id="Phobius"/>
    </source>
</evidence>
<evidence type="ECO:0000313" key="2">
    <source>
        <dbReference type="EMBL" id="TCO45828.1"/>
    </source>
</evidence>
<keyword evidence="1" id="KW-0472">Membrane</keyword>
<reference evidence="2 3" key="1">
    <citation type="submission" date="2019-03" db="EMBL/GenBank/DDBJ databases">
        <title>Genomic Encyclopedia of Type Strains, Phase IV (KMG-IV): sequencing the most valuable type-strain genomes for metagenomic binning, comparative biology and taxonomic classification.</title>
        <authorList>
            <person name="Goeker M."/>
        </authorList>
    </citation>
    <scope>NUCLEOTIDE SEQUENCE [LARGE SCALE GENOMIC DNA]</scope>
    <source>
        <strain evidence="2 3">DSM 45934</strain>
    </source>
</reference>
<comment type="caution">
    <text evidence="2">The sequence shown here is derived from an EMBL/GenBank/DDBJ whole genome shotgun (WGS) entry which is preliminary data.</text>
</comment>
<dbReference type="AlphaFoldDB" id="A0A4R2IPC3"/>
<protein>
    <submittedName>
        <fullName evidence="2">Uncharacterized protein</fullName>
    </submittedName>
</protein>
<proteinExistence type="predicted"/>
<evidence type="ECO:0000313" key="3">
    <source>
        <dbReference type="Proteomes" id="UP000295680"/>
    </source>
</evidence>
<dbReference type="EMBL" id="SLWS01000020">
    <property type="protein sequence ID" value="TCO45828.1"/>
    <property type="molecule type" value="Genomic_DNA"/>
</dbReference>
<organism evidence="2 3">
    <name type="scientific">Actinocrispum wychmicini</name>
    <dbReference type="NCBI Taxonomy" id="1213861"/>
    <lineage>
        <taxon>Bacteria</taxon>
        <taxon>Bacillati</taxon>
        <taxon>Actinomycetota</taxon>
        <taxon>Actinomycetes</taxon>
        <taxon>Pseudonocardiales</taxon>
        <taxon>Pseudonocardiaceae</taxon>
        <taxon>Actinocrispum</taxon>
    </lineage>
</organism>
<sequence length="64" mass="6973">MRKWLPIVIGVLLVLIGGVWTFQGLGYITGSFMTGQRLWTSIGLLCVVGGLALVVFGVRRPKAR</sequence>
<dbReference type="Proteomes" id="UP000295680">
    <property type="component" value="Unassembled WGS sequence"/>
</dbReference>
<name>A0A4R2IPC3_9PSEU</name>
<gene>
    <name evidence="2" type="ORF">EV192_12012</name>
</gene>
<keyword evidence="1" id="KW-1133">Transmembrane helix</keyword>
<feature type="transmembrane region" description="Helical" evidence="1">
    <location>
        <begin position="37"/>
        <end position="58"/>
    </location>
</feature>
<dbReference type="RefSeq" id="WP_132126033.1">
    <property type="nucleotide sequence ID" value="NZ_SLWS01000020.1"/>
</dbReference>
<keyword evidence="3" id="KW-1185">Reference proteome</keyword>